<dbReference type="PANTHER" id="PTHR36966">
    <property type="entry name" value="REP-ASSOCIATED TYROSINE TRANSPOSASE"/>
    <property type="match status" value="1"/>
</dbReference>
<proteinExistence type="predicted"/>
<dbReference type="InterPro" id="IPR036515">
    <property type="entry name" value="Transposase_17_sf"/>
</dbReference>
<feature type="domain" description="Transposase IS200-like" evidence="1">
    <location>
        <begin position="20"/>
        <end position="133"/>
    </location>
</feature>
<dbReference type="Gene3D" id="3.30.70.1290">
    <property type="entry name" value="Transposase IS200-like"/>
    <property type="match status" value="1"/>
</dbReference>
<dbReference type="RefSeq" id="WP_091646218.1">
    <property type="nucleotide sequence ID" value="NZ_FOEG01000013.1"/>
</dbReference>
<protein>
    <submittedName>
        <fullName evidence="2">REP element-mobilizing transposase RayT</fullName>
    </submittedName>
</protein>
<dbReference type="PANTHER" id="PTHR36966:SF1">
    <property type="entry name" value="REP-ASSOCIATED TYROSINE TRANSPOSASE"/>
    <property type="match status" value="1"/>
</dbReference>
<dbReference type="EMBL" id="FOEG01000013">
    <property type="protein sequence ID" value="SEP16027.1"/>
    <property type="molecule type" value="Genomic_DNA"/>
</dbReference>
<dbReference type="STRING" id="406100.SAMN04488052_11348"/>
<dbReference type="GO" id="GO:0006313">
    <property type="term" value="P:DNA transposition"/>
    <property type="evidence" value="ECO:0007669"/>
    <property type="project" value="InterPro"/>
</dbReference>
<dbReference type="Proteomes" id="UP000199657">
    <property type="component" value="Unassembled WGS sequence"/>
</dbReference>
<evidence type="ECO:0000313" key="2">
    <source>
        <dbReference type="EMBL" id="SEP16027.1"/>
    </source>
</evidence>
<dbReference type="GO" id="GO:0004803">
    <property type="term" value="F:transposase activity"/>
    <property type="evidence" value="ECO:0007669"/>
    <property type="project" value="InterPro"/>
</dbReference>
<name>A0A1H8VLE3_9GAMM</name>
<dbReference type="SUPFAM" id="SSF143422">
    <property type="entry name" value="Transposase IS200-like"/>
    <property type="match status" value="1"/>
</dbReference>
<dbReference type="GO" id="GO:0043565">
    <property type="term" value="F:sequence-specific DNA binding"/>
    <property type="evidence" value="ECO:0007669"/>
    <property type="project" value="TreeGrafter"/>
</dbReference>
<reference evidence="2 3" key="1">
    <citation type="submission" date="2016-10" db="EMBL/GenBank/DDBJ databases">
        <authorList>
            <person name="de Groot N.N."/>
        </authorList>
    </citation>
    <scope>NUCLEOTIDE SEQUENCE [LARGE SCALE GENOMIC DNA]</scope>
    <source>
        <strain evidence="2 3">CGMCC 1.6291</strain>
    </source>
</reference>
<dbReference type="InterPro" id="IPR052715">
    <property type="entry name" value="RAYT_transposase"/>
</dbReference>
<dbReference type="SMART" id="SM01321">
    <property type="entry name" value="Y1_Tnp"/>
    <property type="match status" value="1"/>
</dbReference>
<gene>
    <name evidence="2" type="ORF">SAMN04488052_11348</name>
</gene>
<keyword evidence="3" id="KW-1185">Reference proteome</keyword>
<organism evidence="2 3">
    <name type="scientific">Aquisalimonas asiatica</name>
    <dbReference type="NCBI Taxonomy" id="406100"/>
    <lineage>
        <taxon>Bacteria</taxon>
        <taxon>Pseudomonadati</taxon>
        <taxon>Pseudomonadota</taxon>
        <taxon>Gammaproteobacteria</taxon>
        <taxon>Chromatiales</taxon>
        <taxon>Ectothiorhodospiraceae</taxon>
        <taxon>Aquisalimonas</taxon>
    </lineage>
</organism>
<evidence type="ECO:0000313" key="3">
    <source>
        <dbReference type="Proteomes" id="UP000199657"/>
    </source>
</evidence>
<evidence type="ECO:0000259" key="1">
    <source>
        <dbReference type="SMART" id="SM01321"/>
    </source>
</evidence>
<dbReference type="OrthoDB" id="9791101at2"/>
<dbReference type="Pfam" id="PF01797">
    <property type="entry name" value="Y1_Tnp"/>
    <property type="match status" value="1"/>
</dbReference>
<accession>A0A1H8VLE3</accession>
<dbReference type="NCBIfam" id="NF047646">
    <property type="entry name" value="REP_Tyr_transpos"/>
    <property type="match status" value="1"/>
</dbReference>
<dbReference type="AlphaFoldDB" id="A0A1H8VLE3"/>
<dbReference type="InterPro" id="IPR002686">
    <property type="entry name" value="Transposase_17"/>
</dbReference>
<sequence length="156" mass="17703">MGRTPARPGQVALRRGRASLPYHYYLVTTVTDGRRPIFLDTFLGRVVVRALRRMEPLAATKCFVVMPDHLHWLFQLNDATSLSRLIQRLKAGTAREICSTTSHTAPIWQRGFHDHAIRGDEDLRALARYVIANPLRAGLVSRIGDYPLWDAVWVEG</sequence>